<sequence>MAKTNELSRMKMTKNVGLTATPQFTNLRRRKYIERGLMLVVMIGLFSVASLYGDLFTRLENYFSPKDEVYGVWVEQYVAPYSAKRIELGKAGVISSGRVLTTSFEFDGHFLEYQIGDTSYRYKMRDDNNTEMTQMSSSHYNPTFRLSGKYQKNLR</sequence>
<evidence type="ECO:0000313" key="2">
    <source>
        <dbReference type="EMBL" id="MBF4372512.1"/>
    </source>
</evidence>
<evidence type="ECO:0000313" key="4">
    <source>
        <dbReference type="EMBL" id="MBT2918189.1"/>
    </source>
</evidence>
<keyword evidence="6" id="KW-1185">Reference proteome</keyword>
<dbReference type="Pfam" id="PF11012">
    <property type="entry name" value="DUF2850"/>
    <property type="match status" value="1"/>
</dbReference>
<dbReference type="Proteomes" id="UP000078309">
    <property type="component" value="Unassembled WGS sequence"/>
</dbReference>
<name>A0A191W5U6_VIBAN</name>
<keyword evidence="1" id="KW-1133">Transmembrane helix</keyword>
<gene>
    <name evidence="2" type="ORF">EAY46_05395</name>
    <name evidence="3" type="ORF">ERJ77_04450</name>
    <name evidence="4" type="ORF">PL14_05775</name>
</gene>
<reference evidence="4 5" key="1">
    <citation type="journal article" date="2017" name="J. Fish Dis.">
        <title>Comparative assessment of Vibrio virulence in marine fish larvae.</title>
        <authorList>
            <person name="Ronneseth A."/>
            <person name="Castillo D."/>
            <person name="D'Alvise P."/>
            <person name="Tonnesen O."/>
            <person name="Haugland G."/>
            <person name="Grotkjaer T."/>
            <person name="Engell-Sorensen K."/>
            <person name="Norremark L."/>
            <person name="Bergh O."/>
            <person name="Wergeland H.I."/>
            <person name="Gram L."/>
        </authorList>
    </citation>
    <scope>NUCLEOTIDE SEQUENCE [LARGE SCALE GENOMIC DNA]</scope>
    <source>
        <strain evidence="4 5">90-11-286</strain>
    </source>
</reference>
<reference evidence="4" key="3">
    <citation type="submission" date="2021-05" db="EMBL/GenBank/DDBJ databases">
        <authorList>
            <person name="Kalatzis P.G."/>
            <person name="Castillo D."/>
            <person name="D'Alvise P."/>
            <person name="Middelboe M."/>
            <person name="Gram L."/>
        </authorList>
    </citation>
    <scope>NUCLEOTIDE SEQUENCE</scope>
    <source>
        <strain evidence="4">90-11-286</strain>
    </source>
</reference>
<keyword evidence="1" id="KW-0472">Membrane</keyword>
<evidence type="ECO:0000313" key="5">
    <source>
        <dbReference type="Proteomes" id="UP000078309"/>
    </source>
</evidence>
<organism evidence="4 5">
    <name type="scientific">Vibrio anguillarum</name>
    <name type="common">Listonella anguillarum</name>
    <dbReference type="NCBI Taxonomy" id="55601"/>
    <lineage>
        <taxon>Bacteria</taxon>
        <taxon>Pseudomonadati</taxon>
        <taxon>Pseudomonadota</taxon>
        <taxon>Gammaproteobacteria</taxon>
        <taxon>Vibrionales</taxon>
        <taxon>Vibrionaceae</taxon>
        <taxon>Vibrio</taxon>
    </lineage>
</organism>
<dbReference type="EMBL" id="JAHGUI010000019">
    <property type="protein sequence ID" value="MBT2918189.1"/>
    <property type="molecule type" value="Genomic_DNA"/>
</dbReference>
<dbReference type="Proteomes" id="UP000726136">
    <property type="component" value="Unassembled WGS sequence"/>
</dbReference>
<evidence type="ECO:0000313" key="3">
    <source>
        <dbReference type="EMBL" id="MBF4433750.1"/>
    </source>
</evidence>
<dbReference type="EMBL" id="SCLC01000001">
    <property type="protein sequence ID" value="MBF4433750.1"/>
    <property type="molecule type" value="Genomic_DNA"/>
</dbReference>
<accession>A0A191W5U6</accession>
<proteinExistence type="predicted"/>
<feature type="transmembrane region" description="Helical" evidence="1">
    <location>
        <begin position="36"/>
        <end position="53"/>
    </location>
</feature>
<dbReference type="Proteomes" id="UP000786185">
    <property type="component" value="Unassembled WGS sequence"/>
</dbReference>
<evidence type="ECO:0000256" key="1">
    <source>
        <dbReference type="SAM" id="Phobius"/>
    </source>
</evidence>
<reference evidence="2 6" key="2">
    <citation type="journal article" date="2021" name="PeerJ">
        <title>Analysis of 44 Vibrio anguillarum genomes reveals high genetic diversity.</title>
        <authorList>
            <person name="Hansen M.J."/>
            <person name="Dalsgaard I."/>
        </authorList>
    </citation>
    <scope>NUCLEOTIDE SEQUENCE [LARGE SCALE GENOMIC DNA]</scope>
    <source>
        <strain evidence="2 6">040915-1/1B</strain>
        <strain evidence="3">850617-1/1</strain>
    </source>
</reference>
<comment type="caution">
    <text evidence="4">The sequence shown here is derived from an EMBL/GenBank/DDBJ whole genome shotgun (WGS) entry which is preliminary data.</text>
</comment>
<dbReference type="InterPro" id="IPR021271">
    <property type="entry name" value="DUF2850"/>
</dbReference>
<dbReference type="EMBL" id="RDPI01000004">
    <property type="protein sequence ID" value="MBF4372512.1"/>
    <property type="molecule type" value="Genomic_DNA"/>
</dbReference>
<evidence type="ECO:0000313" key="6">
    <source>
        <dbReference type="Proteomes" id="UP000726136"/>
    </source>
</evidence>
<dbReference type="OrthoDB" id="5824286at2"/>
<keyword evidence="1" id="KW-0812">Transmembrane</keyword>
<dbReference type="AlphaFoldDB" id="A0A191W5U6"/>
<protein>
    <submittedName>
        <fullName evidence="4">DUF2850 domain-containing protein</fullName>
    </submittedName>
</protein>
<dbReference type="RefSeq" id="WP_064625834.1">
    <property type="nucleotide sequence ID" value="NZ_JAEOBB010000002.1"/>
</dbReference>